<dbReference type="EMBL" id="QPFP01000048">
    <property type="protein sequence ID" value="TEB26516.1"/>
    <property type="molecule type" value="Genomic_DNA"/>
</dbReference>
<name>A0A4Y7SXC6_COPMI</name>
<feature type="compositionally biased region" description="Low complexity" evidence="1">
    <location>
        <begin position="363"/>
        <end position="373"/>
    </location>
</feature>
<feature type="compositionally biased region" description="Basic and acidic residues" evidence="1">
    <location>
        <begin position="382"/>
        <end position="396"/>
    </location>
</feature>
<feature type="region of interest" description="Disordered" evidence="1">
    <location>
        <begin position="20"/>
        <end position="52"/>
    </location>
</feature>
<comment type="caution">
    <text evidence="2">The sequence shown here is derived from an EMBL/GenBank/DDBJ whole genome shotgun (WGS) entry which is preliminary data.</text>
</comment>
<dbReference type="AlphaFoldDB" id="A0A4Y7SXC6"/>
<reference evidence="2 3" key="1">
    <citation type="journal article" date="2019" name="Nat. Ecol. Evol.">
        <title>Megaphylogeny resolves global patterns of mushroom evolution.</title>
        <authorList>
            <person name="Varga T."/>
            <person name="Krizsan K."/>
            <person name="Foldi C."/>
            <person name="Dima B."/>
            <person name="Sanchez-Garcia M."/>
            <person name="Sanchez-Ramirez S."/>
            <person name="Szollosi G.J."/>
            <person name="Szarkandi J.G."/>
            <person name="Papp V."/>
            <person name="Albert L."/>
            <person name="Andreopoulos W."/>
            <person name="Angelini C."/>
            <person name="Antonin V."/>
            <person name="Barry K.W."/>
            <person name="Bougher N.L."/>
            <person name="Buchanan P."/>
            <person name="Buyck B."/>
            <person name="Bense V."/>
            <person name="Catcheside P."/>
            <person name="Chovatia M."/>
            <person name="Cooper J."/>
            <person name="Damon W."/>
            <person name="Desjardin D."/>
            <person name="Finy P."/>
            <person name="Geml J."/>
            <person name="Haridas S."/>
            <person name="Hughes K."/>
            <person name="Justo A."/>
            <person name="Karasinski D."/>
            <person name="Kautmanova I."/>
            <person name="Kiss B."/>
            <person name="Kocsube S."/>
            <person name="Kotiranta H."/>
            <person name="LaButti K.M."/>
            <person name="Lechner B.E."/>
            <person name="Liimatainen K."/>
            <person name="Lipzen A."/>
            <person name="Lukacs Z."/>
            <person name="Mihaltcheva S."/>
            <person name="Morgado L.N."/>
            <person name="Niskanen T."/>
            <person name="Noordeloos M.E."/>
            <person name="Ohm R.A."/>
            <person name="Ortiz-Santana B."/>
            <person name="Ovrebo C."/>
            <person name="Racz N."/>
            <person name="Riley R."/>
            <person name="Savchenko A."/>
            <person name="Shiryaev A."/>
            <person name="Soop K."/>
            <person name="Spirin V."/>
            <person name="Szebenyi C."/>
            <person name="Tomsovsky M."/>
            <person name="Tulloss R.E."/>
            <person name="Uehling J."/>
            <person name="Grigoriev I.V."/>
            <person name="Vagvolgyi C."/>
            <person name="Papp T."/>
            <person name="Martin F.M."/>
            <person name="Miettinen O."/>
            <person name="Hibbett D.S."/>
            <person name="Nagy L.G."/>
        </authorList>
    </citation>
    <scope>NUCLEOTIDE SEQUENCE [LARGE SCALE GENOMIC DNA]</scope>
    <source>
        <strain evidence="2 3">FP101781</strain>
    </source>
</reference>
<dbReference type="Proteomes" id="UP000298030">
    <property type="component" value="Unassembled WGS sequence"/>
</dbReference>
<accession>A0A4Y7SXC6</accession>
<organism evidence="2 3">
    <name type="scientific">Coprinellus micaceus</name>
    <name type="common">Glistening ink-cap mushroom</name>
    <name type="synonym">Coprinus micaceus</name>
    <dbReference type="NCBI Taxonomy" id="71717"/>
    <lineage>
        <taxon>Eukaryota</taxon>
        <taxon>Fungi</taxon>
        <taxon>Dikarya</taxon>
        <taxon>Basidiomycota</taxon>
        <taxon>Agaricomycotina</taxon>
        <taxon>Agaricomycetes</taxon>
        <taxon>Agaricomycetidae</taxon>
        <taxon>Agaricales</taxon>
        <taxon>Agaricineae</taxon>
        <taxon>Psathyrellaceae</taxon>
        <taxon>Coprinellus</taxon>
    </lineage>
</organism>
<keyword evidence="3" id="KW-1185">Reference proteome</keyword>
<evidence type="ECO:0000256" key="1">
    <source>
        <dbReference type="SAM" id="MobiDB-lite"/>
    </source>
</evidence>
<feature type="region of interest" description="Disordered" evidence="1">
    <location>
        <begin position="332"/>
        <end position="405"/>
    </location>
</feature>
<protein>
    <submittedName>
        <fullName evidence="2">Uncharacterized protein</fullName>
    </submittedName>
</protein>
<gene>
    <name evidence="2" type="ORF">FA13DRAFT_1795692</name>
</gene>
<evidence type="ECO:0000313" key="2">
    <source>
        <dbReference type="EMBL" id="TEB26516.1"/>
    </source>
</evidence>
<sequence length="405" mass="44511">MTTHSDRVARRLANLMKDPRTFPTAPDFINQLHPNNPGKPDSNKTAPSKEAPEVERYCFKDRSVATFKFPAIFDCSDDGTRIDEYFNATGPKGQTKVSTFIIGWEIGAHSASKFYDVDRFEKNLERLRAAFYLQPLSEDDRLAEFYPDGIIEVSAAIPAALMILQTDLEKKRPGVAPAHTTSPVRVNEDKDTFAMILTSHLLLPGLKSKSEPAPALSLADLADIGTLSPSKLKAARTSKTASGASSSGIYAQCDNATLKTKVEFPNVYNGKGNLVRPQEYGTLDSECVVIVEASLCCWHFKVQDNNKRVTHLRLESLQFLDRSLRDLPKAIPMTSQAQASSSKGKRKASLEPNETSAKRMRTRSSTSTASSSTAKDDDDERGEGSGDKDVEGHDGEQMTVDDEDL</sequence>
<proteinExistence type="predicted"/>
<evidence type="ECO:0000313" key="3">
    <source>
        <dbReference type="Proteomes" id="UP000298030"/>
    </source>
</evidence>
<dbReference type="OrthoDB" id="3059197at2759"/>
<feature type="compositionally biased region" description="Polar residues" evidence="1">
    <location>
        <begin position="333"/>
        <end position="342"/>
    </location>
</feature>